<feature type="binding site" evidence="7">
    <location>
        <begin position="226"/>
        <end position="227"/>
    </location>
    <ligand>
        <name>substrate</name>
    </ligand>
</feature>
<evidence type="ECO:0000259" key="9">
    <source>
        <dbReference type="Pfam" id="PF01979"/>
    </source>
</evidence>
<organism evidence="10 11">
    <name type="scientific">Mycetocola reblochoni REB411</name>
    <dbReference type="NCBI Taxonomy" id="1255698"/>
    <lineage>
        <taxon>Bacteria</taxon>
        <taxon>Bacillati</taxon>
        <taxon>Actinomycetota</taxon>
        <taxon>Actinomycetes</taxon>
        <taxon>Micrococcales</taxon>
        <taxon>Microbacteriaceae</taxon>
        <taxon>Mycetocola</taxon>
    </lineage>
</organism>
<feature type="domain" description="Amidohydrolase-related" evidence="9">
    <location>
        <begin position="61"/>
        <end position="383"/>
    </location>
</feature>
<evidence type="ECO:0000256" key="6">
    <source>
        <dbReference type="PIRSR" id="PIRSR038994-1"/>
    </source>
</evidence>
<name>A0A1R4KCV6_9MICO</name>
<evidence type="ECO:0000256" key="1">
    <source>
        <dbReference type="ARBA" id="ARBA00010716"/>
    </source>
</evidence>
<dbReference type="InterPro" id="IPR011059">
    <property type="entry name" value="Metal-dep_hydrolase_composite"/>
</dbReference>
<evidence type="ECO:0000256" key="7">
    <source>
        <dbReference type="PIRSR" id="PIRSR038994-2"/>
    </source>
</evidence>
<feature type="binding site" evidence="8">
    <location>
        <position position="202"/>
    </location>
    <ligand>
        <name>Zn(2+)</name>
        <dbReference type="ChEBI" id="CHEBI:29105"/>
    </ligand>
</feature>
<keyword evidence="2 8" id="KW-0479">Metal-binding</keyword>
<keyword evidence="3 5" id="KW-0378">Hydrolase</keyword>
<dbReference type="InterPro" id="IPR003764">
    <property type="entry name" value="GlcNAc_6-P_deAcase"/>
</dbReference>
<feature type="binding site" evidence="7">
    <location>
        <position position="147"/>
    </location>
    <ligand>
        <name>substrate</name>
    </ligand>
</feature>
<dbReference type="InterPro" id="IPR006680">
    <property type="entry name" value="Amidohydro-rel"/>
</dbReference>
<dbReference type="SUPFAM" id="SSF51338">
    <property type="entry name" value="Composite domain of metallo-dependent hydrolases"/>
    <property type="match status" value="1"/>
</dbReference>
<feature type="binding site" evidence="7">
    <location>
        <position position="234"/>
    </location>
    <ligand>
        <name>substrate</name>
    </ligand>
</feature>
<dbReference type="Gene3D" id="2.30.40.10">
    <property type="entry name" value="Urease, subunit C, domain 1"/>
    <property type="match status" value="1"/>
</dbReference>
<feature type="binding site" evidence="8">
    <location>
        <position position="223"/>
    </location>
    <ligand>
        <name>Zn(2+)</name>
        <dbReference type="ChEBI" id="CHEBI:29105"/>
    </ligand>
</feature>
<accession>A0A1R4KCV6</accession>
<dbReference type="RefSeq" id="WP_087138601.1">
    <property type="nucleotide sequence ID" value="NZ_FUKR01000076.1"/>
</dbReference>
<proteinExistence type="inferred from homology"/>
<dbReference type="SUPFAM" id="SSF51556">
    <property type="entry name" value="Metallo-dependent hydrolases"/>
    <property type="match status" value="1"/>
</dbReference>
<dbReference type="Gene3D" id="3.20.20.140">
    <property type="entry name" value="Metal-dependent hydrolases"/>
    <property type="match status" value="1"/>
</dbReference>
<evidence type="ECO:0000313" key="11">
    <source>
        <dbReference type="Proteomes" id="UP000196778"/>
    </source>
</evidence>
<dbReference type="AlphaFoldDB" id="A0A1R4KCV6"/>
<evidence type="ECO:0000256" key="8">
    <source>
        <dbReference type="PIRSR" id="PIRSR038994-3"/>
    </source>
</evidence>
<feature type="binding site" evidence="7">
    <location>
        <begin position="313"/>
        <end position="315"/>
    </location>
    <ligand>
        <name>substrate</name>
    </ligand>
</feature>
<dbReference type="GO" id="GO:0046872">
    <property type="term" value="F:metal ion binding"/>
    <property type="evidence" value="ECO:0007669"/>
    <property type="project" value="UniProtKB-KW"/>
</dbReference>
<evidence type="ECO:0000256" key="2">
    <source>
        <dbReference type="ARBA" id="ARBA00022723"/>
    </source>
</evidence>
<sequence>MTAPRTLIHSVRAISDGVVTEDAWLLFDDGRIRERGTGTGWTTATDRGSSPAEIVDAEGMTLTPGFVDLHCHGGAGIDVSAPGADLRAALAPHRAAGTTRSVVSLATAPVEDLLARLRELRHAVAADPLVLGVHLEGPFLSAERSGAHAATLLRDPEPALVEALLTAGGDALLQVTVAPELPGALDAIRLLHGRGVVAAVGHTAATGERTAAAIAAGARLVTHALNAMAPIAAREPGPVGAALADDRVVLELIGDGTHLHDDTARLLIAAGRGRIAFVSDALAATGAEDGGYRLAGVPYRVERGVARLADGTLAGATDTLDVALRRAVSELGMSLVDAVDALTVVPARVLGVDGSVGALTPGLAADAVLLNAELGVRGVWADGTRLR</sequence>
<comment type="cofactor">
    <cofactor evidence="8">
        <name>a divalent metal cation</name>
        <dbReference type="ChEBI" id="CHEBI:60240"/>
    </cofactor>
    <text evidence="8">Binds 1 divalent metal cation per subunit.</text>
</comment>
<evidence type="ECO:0000256" key="3">
    <source>
        <dbReference type="ARBA" id="ARBA00022801"/>
    </source>
</evidence>
<dbReference type="InterPro" id="IPR032466">
    <property type="entry name" value="Metal_Hydrolase"/>
</dbReference>
<protein>
    <submittedName>
        <fullName evidence="10">N-acetylglucosamine-6-phosphate deacetylase</fullName>
        <ecNumber evidence="10">3.5.1.25</ecNumber>
    </submittedName>
</protein>
<dbReference type="OrthoDB" id="9776488at2"/>
<feature type="active site" description="Proton donor/acceptor" evidence="6">
    <location>
        <position position="280"/>
    </location>
</feature>
<dbReference type="EC" id="3.5.1.25" evidence="10"/>
<evidence type="ECO:0000256" key="5">
    <source>
        <dbReference type="PIRNR" id="PIRNR038994"/>
    </source>
</evidence>
<gene>
    <name evidence="10" type="ORF">FM119_13015</name>
</gene>
<dbReference type="GO" id="GO:0008448">
    <property type="term" value="F:N-acetylglucosamine-6-phosphate deacetylase activity"/>
    <property type="evidence" value="ECO:0007669"/>
    <property type="project" value="UniProtKB-EC"/>
</dbReference>
<dbReference type="PIRSF" id="PIRSF038994">
    <property type="entry name" value="NagA"/>
    <property type="match status" value="1"/>
</dbReference>
<dbReference type="PANTHER" id="PTHR11113:SF14">
    <property type="entry name" value="N-ACETYLGLUCOSAMINE-6-PHOSPHATE DEACETYLASE"/>
    <property type="match status" value="1"/>
</dbReference>
<keyword evidence="11" id="KW-1185">Reference proteome</keyword>
<dbReference type="Pfam" id="PF01979">
    <property type="entry name" value="Amidohydro_1"/>
    <property type="match status" value="1"/>
</dbReference>
<dbReference type="Proteomes" id="UP000196778">
    <property type="component" value="Unassembled WGS sequence"/>
</dbReference>
<dbReference type="EMBL" id="FUKR01000076">
    <property type="protein sequence ID" value="SJN42005.1"/>
    <property type="molecule type" value="Genomic_DNA"/>
</dbReference>
<keyword evidence="4 5" id="KW-0119">Carbohydrate metabolism</keyword>
<comment type="similarity">
    <text evidence="1 5">Belongs to the metallo-dependent hydrolases superfamily. NagA family.</text>
</comment>
<feature type="binding site" evidence="8">
    <location>
        <position position="136"/>
    </location>
    <ligand>
        <name>Zn(2+)</name>
        <dbReference type="ChEBI" id="CHEBI:29105"/>
    </ligand>
</feature>
<evidence type="ECO:0000256" key="4">
    <source>
        <dbReference type="ARBA" id="ARBA00023277"/>
    </source>
</evidence>
<dbReference type="PANTHER" id="PTHR11113">
    <property type="entry name" value="N-ACETYLGLUCOSAMINE-6-PHOSPHATE DEACETYLASE"/>
    <property type="match status" value="1"/>
</dbReference>
<feature type="binding site" evidence="7">
    <location>
        <position position="258"/>
    </location>
    <ligand>
        <name>substrate</name>
    </ligand>
</feature>
<reference evidence="11" key="1">
    <citation type="submission" date="2017-02" db="EMBL/GenBank/DDBJ databases">
        <authorList>
            <person name="Dridi B."/>
        </authorList>
    </citation>
    <scope>NUCLEOTIDE SEQUENCE [LARGE SCALE GENOMIC DNA]</scope>
    <source>
        <strain evidence="11">EB411</strain>
    </source>
</reference>
<evidence type="ECO:0000313" key="10">
    <source>
        <dbReference type="EMBL" id="SJN42005.1"/>
    </source>
</evidence>
<dbReference type="GO" id="GO:0006046">
    <property type="term" value="P:N-acetylglucosamine catabolic process"/>
    <property type="evidence" value="ECO:0007669"/>
    <property type="project" value="TreeGrafter"/>
</dbReference>